<dbReference type="OrthoDB" id="4062651at2759"/>
<protein>
    <recommendedName>
        <fullName evidence="1">non-specific serine/threonine protein kinase</fullName>
        <ecNumber evidence="1">2.7.11.1</ecNumber>
    </recommendedName>
</protein>
<dbReference type="Pfam" id="PF07714">
    <property type="entry name" value="PK_Tyr_Ser-Thr"/>
    <property type="match status" value="1"/>
</dbReference>
<dbReference type="EMBL" id="JABCRI010000015">
    <property type="protein sequence ID" value="KAF8392764.1"/>
    <property type="molecule type" value="Genomic_DNA"/>
</dbReference>
<sequence length="340" mass="37392">MGAGGLTISAARLIYKKEPRKGPSVPIEEADICVEIPQSTSSSEPNKPVAYSTNSVSSIAVTPKDVKDLLQNHGYDNVDVFTYNEMKLATKNFQPDQILGEGGFGIVYKGVLDENVRLGYKSTQVAIKELNPEGFQGDSEWLAEVNYLGQLSHPNLVKLIGYCCEDEHRLLDYNAKLSDFGLAKDGPMGDETHVSTRVMGTYGYAAPEYMMTDPRIQGEYSVRVVQKVAKLAFLCLSENPKERPTMSQVVELLETFQMMNAENREDTHTLVPSGSSGLTPHDSTNPSTREGQREPANGHRKSEPPSISQDFEPPEKKLASTIIESEKLSLEGVDVISSDQ</sequence>
<keyword evidence="5 6" id="KW-0067">ATP-binding</keyword>
<keyword evidence="2" id="KW-0808">Transferase</keyword>
<dbReference type="PANTHER" id="PTHR45621">
    <property type="entry name" value="OS01G0588500 PROTEIN-RELATED"/>
    <property type="match status" value="1"/>
</dbReference>
<evidence type="ECO:0000256" key="3">
    <source>
        <dbReference type="ARBA" id="ARBA00022741"/>
    </source>
</evidence>
<evidence type="ECO:0000256" key="4">
    <source>
        <dbReference type="ARBA" id="ARBA00022777"/>
    </source>
</evidence>
<evidence type="ECO:0000313" key="10">
    <source>
        <dbReference type="Proteomes" id="UP000655225"/>
    </source>
</evidence>
<evidence type="ECO:0000259" key="8">
    <source>
        <dbReference type="PROSITE" id="PS50011"/>
    </source>
</evidence>
<evidence type="ECO:0000256" key="2">
    <source>
        <dbReference type="ARBA" id="ARBA00022679"/>
    </source>
</evidence>
<dbReference type="EC" id="2.7.11.1" evidence="1"/>
<dbReference type="InterPro" id="IPR050823">
    <property type="entry name" value="Plant_Ser_Thr_Prot_Kinase"/>
</dbReference>
<organism evidence="9 10">
    <name type="scientific">Tetracentron sinense</name>
    <name type="common">Spur-leaf</name>
    <dbReference type="NCBI Taxonomy" id="13715"/>
    <lineage>
        <taxon>Eukaryota</taxon>
        <taxon>Viridiplantae</taxon>
        <taxon>Streptophyta</taxon>
        <taxon>Embryophyta</taxon>
        <taxon>Tracheophyta</taxon>
        <taxon>Spermatophyta</taxon>
        <taxon>Magnoliopsida</taxon>
        <taxon>Trochodendrales</taxon>
        <taxon>Trochodendraceae</taxon>
        <taxon>Tetracentron</taxon>
    </lineage>
</organism>
<dbReference type="InterPro" id="IPR000719">
    <property type="entry name" value="Prot_kinase_dom"/>
</dbReference>
<reference evidence="9 10" key="1">
    <citation type="submission" date="2020-04" db="EMBL/GenBank/DDBJ databases">
        <title>Plant Genome Project.</title>
        <authorList>
            <person name="Zhang R.-G."/>
        </authorList>
    </citation>
    <scope>NUCLEOTIDE SEQUENCE [LARGE SCALE GENOMIC DNA]</scope>
    <source>
        <strain evidence="9">YNK0</strain>
        <tissue evidence="9">Leaf</tissue>
    </source>
</reference>
<feature type="compositionally biased region" description="Polar residues" evidence="7">
    <location>
        <begin position="270"/>
        <end position="289"/>
    </location>
</feature>
<dbReference type="Proteomes" id="UP000655225">
    <property type="component" value="Unassembled WGS sequence"/>
</dbReference>
<feature type="region of interest" description="Disordered" evidence="7">
    <location>
        <begin position="267"/>
        <end position="318"/>
    </location>
</feature>
<comment type="caution">
    <text evidence="9">The sequence shown here is derived from an EMBL/GenBank/DDBJ whole genome shotgun (WGS) entry which is preliminary data.</text>
</comment>
<evidence type="ECO:0000256" key="7">
    <source>
        <dbReference type="SAM" id="MobiDB-lite"/>
    </source>
</evidence>
<dbReference type="AlphaFoldDB" id="A0A835DA91"/>
<gene>
    <name evidence="9" type="ORF">HHK36_021001</name>
</gene>
<dbReference type="InterPro" id="IPR011009">
    <property type="entry name" value="Kinase-like_dom_sf"/>
</dbReference>
<name>A0A835DA91_TETSI</name>
<keyword evidence="4" id="KW-0418">Kinase</keyword>
<keyword evidence="3 6" id="KW-0547">Nucleotide-binding</keyword>
<dbReference type="PROSITE" id="PS50011">
    <property type="entry name" value="PROTEIN_KINASE_DOM"/>
    <property type="match status" value="1"/>
</dbReference>
<evidence type="ECO:0000313" key="9">
    <source>
        <dbReference type="EMBL" id="KAF8392764.1"/>
    </source>
</evidence>
<feature type="compositionally biased region" description="Basic and acidic residues" evidence="7">
    <location>
        <begin position="290"/>
        <end position="303"/>
    </location>
</feature>
<accession>A0A835DA91</accession>
<feature type="domain" description="Protein kinase" evidence="8">
    <location>
        <begin position="93"/>
        <end position="340"/>
    </location>
</feature>
<evidence type="ECO:0000256" key="6">
    <source>
        <dbReference type="PROSITE-ProRule" id="PRU10141"/>
    </source>
</evidence>
<evidence type="ECO:0000256" key="1">
    <source>
        <dbReference type="ARBA" id="ARBA00012513"/>
    </source>
</evidence>
<dbReference type="InterPro" id="IPR001245">
    <property type="entry name" value="Ser-Thr/Tyr_kinase_cat_dom"/>
</dbReference>
<dbReference type="SUPFAM" id="SSF56112">
    <property type="entry name" value="Protein kinase-like (PK-like)"/>
    <property type="match status" value="1"/>
</dbReference>
<dbReference type="Gene3D" id="3.30.200.20">
    <property type="entry name" value="Phosphorylase Kinase, domain 1"/>
    <property type="match status" value="1"/>
</dbReference>
<feature type="binding site" evidence="6">
    <location>
        <position position="128"/>
    </location>
    <ligand>
        <name>ATP</name>
        <dbReference type="ChEBI" id="CHEBI:30616"/>
    </ligand>
</feature>
<dbReference type="GO" id="GO:0005524">
    <property type="term" value="F:ATP binding"/>
    <property type="evidence" value="ECO:0007669"/>
    <property type="project" value="UniProtKB-UniRule"/>
</dbReference>
<proteinExistence type="predicted"/>
<evidence type="ECO:0000256" key="5">
    <source>
        <dbReference type="ARBA" id="ARBA00022840"/>
    </source>
</evidence>
<dbReference type="PROSITE" id="PS00107">
    <property type="entry name" value="PROTEIN_KINASE_ATP"/>
    <property type="match status" value="1"/>
</dbReference>
<dbReference type="InterPro" id="IPR017441">
    <property type="entry name" value="Protein_kinase_ATP_BS"/>
</dbReference>
<dbReference type="OMA" id="CHFSSFE"/>
<keyword evidence="10" id="KW-1185">Reference proteome</keyword>
<dbReference type="Gene3D" id="1.10.510.10">
    <property type="entry name" value="Transferase(Phosphotransferase) domain 1"/>
    <property type="match status" value="2"/>
</dbReference>
<dbReference type="GO" id="GO:0004674">
    <property type="term" value="F:protein serine/threonine kinase activity"/>
    <property type="evidence" value="ECO:0007669"/>
    <property type="project" value="UniProtKB-EC"/>
</dbReference>
<dbReference type="FunFam" id="3.30.200.20:FF:000228">
    <property type="entry name" value="Serine/threonine-protein kinase BIK1"/>
    <property type="match status" value="1"/>
</dbReference>